<evidence type="ECO:0000313" key="5">
    <source>
        <dbReference type="Proteomes" id="UP000219167"/>
    </source>
</evidence>
<reference evidence="4 5" key="1">
    <citation type="submission" date="2017-08" db="EMBL/GenBank/DDBJ databases">
        <authorList>
            <person name="de Groot N.N."/>
        </authorList>
    </citation>
    <scope>NUCLEOTIDE SEQUENCE [LARGE SCALE GENOMIC DNA]</scope>
    <source>
        <strain evidence="4 5">JC85</strain>
    </source>
</reference>
<dbReference type="GO" id="GO:0006313">
    <property type="term" value="P:DNA transposition"/>
    <property type="evidence" value="ECO:0007669"/>
    <property type="project" value="InterPro"/>
</dbReference>
<dbReference type="InterPro" id="IPR036397">
    <property type="entry name" value="RNaseH_sf"/>
</dbReference>
<keyword evidence="5" id="KW-1185">Reference proteome</keyword>
<feature type="domain" description="HTH Mu-type" evidence="3">
    <location>
        <begin position="3"/>
        <end position="75"/>
    </location>
</feature>
<dbReference type="Gene3D" id="1.10.10.60">
    <property type="entry name" value="Homeodomain-like"/>
    <property type="match status" value="2"/>
</dbReference>
<sequence length="679" mass="76762">MDRWFTIDALFDLRLPGLPASISSLKRLVNEAGWRSRPDLARQVPTSTKPAWEYHVSLLPSLAQAKLAQMAQRDATLAETREARRALYWKTFEAMTEEHRQVAHQRHALIISAEDALAKREAAGSLLTVEETLAPVLRKFGVSSSTYYDLRKKLSAVPREDWLPALAPAYAEDGTVSNTAPCHELAWSALKSDYLRSEKPTFSSCYRRMKAAAEKNGWAPIPEERTLRRRMEAEVPRAVQILTREGRKRAEQLYPSQIRTKSHLHAMEITNTDGHKLDLFVQVPWKSAEASGKVTDRVILLGIQDIYSGKILSWRLCEAETWDVVRACVGDMVEDYGIPDHLYMDNGRAFASKMISGRAASRNRFKKIEGEVAGLLKTLDIEPHFTKPYSGQSKPIERAWKDLAEEISKHPAMSGAYTGNKPENKPENYRQWAVPLDVLERHVAERIAEHNARPGRRSETAKGRSFDETFAESMRHPATIVRRATEAQRSLWMLAAKVIKTRARNGEIHFQRNVYWAPELNEWMGRHVTVRFDPDKLHQPVKVYDPDGRFICDAPCTEKAGFNEQAAAARHERNRRNLVKLNKAKAKLHKQLTPSQLGELYMDETPAKAEPIRPTITRLVTGNLAVEAIADTDVMTADEYEAGLARGLSLISGDSSIIPFPQGDRPASRASGRKRRTEK</sequence>
<dbReference type="AlphaFoldDB" id="A0A285UXN9"/>
<dbReference type="GO" id="GO:0003677">
    <property type="term" value="F:DNA binding"/>
    <property type="evidence" value="ECO:0007669"/>
    <property type="project" value="InterPro"/>
</dbReference>
<dbReference type="EMBL" id="OBQD01000023">
    <property type="protein sequence ID" value="SOC46602.1"/>
    <property type="molecule type" value="Genomic_DNA"/>
</dbReference>
<dbReference type="InterPro" id="IPR015378">
    <property type="entry name" value="Transposase-like_Mu_C"/>
</dbReference>
<name>A0A285UXN9_9HYPH</name>
<dbReference type="InterPro" id="IPR012337">
    <property type="entry name" value="RNaseH-like_sf"/>
</dbReference>
<dbReference type="RefSeq" id="WP_245423675.1">
    <property type="nucleotide sequence ID" value="NZ_OBQD01000023.1"/>
</dbReference>
<dbReference type="Gene3D" id="2.30.30.130">
    <property type="entry name" value="Transposase, Mu, C-terminal"/>
    <property type="match status" value="1"/>
</dbReference>
<proteinExistence type="predicted"/>
<evidence type="ECO:0000313" key="4">
    <source>
        <dbReference type="EMBL" id="SOC46602.1"/>
    </source>
</evidence>
<dbReference type="InterPro" id="IPR009057">
    <property type="entry name" value="Homeodomain-like_sf"/>
</dbReference>
<evidence type="ECO:0000256" key="1">
    <source>
        <dbReference type="SAM" id="MobiDB-lite"/>
    </source>
</evidence>
<dbReference type="Pfam" id="PF09039">
    <property type="entry name" value="HTH_Tnp_Mu_2"/>
    <property type="match status" value="1"/>
</dbReference>
<evidence type="ECO:0000259" key="2">
    <source>
        <dbReference type="PROSITE" id="PS50994"/>
    </source>
</evidence>
<dbReference type="Pfam" id="PF09299">
    <property type="entry name" value="Mu-transpos_C"/>
    <property type="match status" value="1"/>
</dbReference>
<dbReference type="InterPro" id="IPR015126">
    <property type="entry name" value="Mu_I-gamma"/>
</dbReference>
<feature type="region of interest" description="Disordered" evidence="1">
    <location>
        <begin position="656"/>
        <end position="679"/>
    </location>
</feature>
<dbReference type="Pfam" id="PF02914">
    <property type="entry name" value="DDE_2"/>
    <property type="match status" value="1"/>
</dbReference>
<dbReference type="SUPFAM" id="SSF46689">
    <property type="entry name" value="Homeodomain-like"/>
    <property type="match status" value="2"/>
</dbReference>
<dbReference type="GO" id="GO:0015074">
    <property type="term" value="P:DNA integration"/>
    <property type="evidence" value="ECO:0007669"/>
    <property type="project" value="InterPro"/>
</dbReference>
<dbReference type="Proteomes" id="UP000219167">
    <property type="component" value="Unassembled WGS sequence"/>
</dbReference>
<dbReference type="InterPro" id="IPR003314">
    <property type="entry name" value="Mu-type_HTH"/>
</dbReference>
<dbReference type="InterPro" id="IPR009004">
    <property type="entry name" value="Transposase_Mu_C"/>
</dbReference>
<gene>
    <name evidence="4" type="ORF">SAMN05892877_12350</name>
</gene>
<feature type="compositionally biased region" description="Basic and acidic residues" evidence="1">
    <location>
        <begin position="448"/>
        <end position="467"/>
    </location>
</feature>
<dbReference type="InterPro" id="IPR004189">
    <property type="entry name" value="Phage_Mu_transposase"/>
</dbReference>
<feature type="domain" description="Integrase catalytic" evidence="2">
    <location>
        <begin position="251"/>
        <end position="474"/>
    </location>
</feature>
<dbReference type="PROSITE" id="PS51702">
    <property type="entry name" value="HTH_MU"/>
    <property type="match status" value="1"/>
</dbReference>
<feature type="region of interest" description="Disordered" evidence="1">
    <location>
        <begin position="448"/>
        <end position="468"/>
    </location>
</feature>
<dbReference type="Pfam" id="PF02316">
    <property type="entry name" value="HTH_Tnp_Mu_1"/>
    <property type="match status" value="1"/>
</dbReference>
<dbReference type="SUPFAM" id="SSF53098">
    <property type="entry name" value="Ribonuclease H-like"/>
    <property type="match status" value="1"/>
</dbReference>
<dbReference type="PROSITE" id="PS50994">
    <property type="entry name" value="INTEGRASE"/>
    <property type="match status" value="1"/>
</dbReference>
<protein>
    <submittedName>
        <fullName evidence="4">Mu transposase-like protein</fullName>
    </submittedName>
</protein>
<dbReference type="Gene3D" id="3.30.420.10">
    <property type="entry name" value="Ribonuclease H-like superfamily/Ribonuclease H"/>
    <property type="match status" value="1"/>
</dbReference>
<dbReference type="SUPFAM" id="SSF50610">
    <property type="entry name" value="mu transposase, C-terminal domain"/>
    <property type="match status" value="1"/>
</dbReference>
<organism evidence="4 5">
    <name type="scientific">Rhizobium subbaraonis</name>
    <dbReference type="NCBI Taxonomy" id="908946"/>
    <lineage>
        <taxon>Bacteria</taxon>
        <taxon>Pseudomonadati</taxon>
        <taxon>Pseudomonadota</taxon>
        <taxon>Alphaproteobacteria</taxon>
        <taxon>Hyphomicrobiales</taxon>
        <taxon>Rhizobiaceae</taxon>
        <taxon>Rhizobium/Agrobacterium group</taxon>
        <taxon>Rhizobium</taxon>
    </lineage>
</organism>
<evidence type="ECO:0000259" key="3">
    <source>
        <dbReference type="PROSITE" id="PS51702"/>
    </source>
</evidence>
<dbReference type="InterPro" id="IPR036388">
    <property type="entry name" value="WH-like_DNA-bd_sf"/>
</dbReference>
<dbReference type="InterPro" id="IPR001584">
    <property type="entry name" value="Integrase_cat-core"/>
</dbReference>
<dbReference type="GO" id="GO:0004803">
    <property type="term" value="F:transposase activity"/>
    <property type="evidence" value="ECO:0007669"/>
    <property type="project" value="InterPro"/>
</dbReference>
<dbReference type="Gene3D" id="1.10.10.10">
    <property type="entry name" value="Winged helix-like DNA-binding domain superfamily/Winged helix DNA-binding domain"/>
    <property type="match status" value="1"/>
</dbReference>
<accession>A0A285UXN9</accession>